<name>A0A2T0PZZ3_9ACTN</name>
<dbReference type="InterPro" id="IPR025445">
    <property type="entry name" value="DUF4191"/>
</dbReference>
<keyword evidence="2" id="KW-1133">Transmembrane helix</keyword>
<dbReference type="Proteomes" id="UP000237846">
    <property type="component" value="Unassembled WGS sequence"/>
</dbReference>
<evidence type="ECO:0000313" key="3">
    <source>
        <dbReference type="EMBL" id="PRX97110.1"/>
    </source>
</evidence>
<dbReference type="Pfam" id="PF13829">
    <property type="entry name" value="DUF4191"/>
    <property type="match status" value="1"/>
</dbReference>
<keyword evidence="4" id="KW-1185">Reference proteome</keyword>
<keyword evidence="2" id="KW-0472">Membrane</keyword>
<proteinExistence type="predicted"/>
<protein>
    <submittedName>
        <fullName evidence="3">Uncharacterized protein DUF4191</fullName>
    </submittedName>
</protein>
<evidence type="ECO:0000313" key="4">
    <source>
        <dbReference type="Proteomes" id="UP000237846"/>
    </source>
</evidence>
<comment type="caution">
    <text evidence="3">The sequence shown here is derived from an EMBL/GenBank/DDBJ whole genome shotgun (WGS) entry which is preliminary data.</text>
</comment>
<feature type="region of interest" description="Disordered" evidence="1">
    <location>
        <begin position="259"/>
        <end position="287"/>
    </location>
</feature>
<dbReference type="EMBL" id="PVZC01000006">
    <property type="protein sequence ID" value="PRX97110.1"/>
    <property type="molecule type" value="Genomic_DNA"/>
</dbReference>
<evidence type="ECO:0000256" key="2">
    <source>
        <dbReference type="SAM" id="Phobius"/>
    </source>
</evidence>
<feature type="region of interest" description="Disordered" evidence="1">
    <location>
        <begin position="41"/>
        <end position="69"/>
    </location>
</feature>
<evidence type="ECO:0000256" key="1">
    <source>
        <dbReference type="SAM" id="MobiDB-lite"/>
    </source>
</evidence>
<sequence>MTARGTGAPPAGGHNRETIAAAPSAPVPYRSAGARILADMAKKSSGGDSARPTAADGGSGGRKADSGKPPGYFKQLRMIGSFVNQRDRKVIPIAIAIALVVIALCVLGGWLTSSLLYWLIPAIPLGLLSGLLYFNFAARRLQFAMMEGQLGAGWAILDNMRGDWVTEQGVAANRSMDIVHRVTGRPGVVLVGEGNPGRLRGLIAQEKKRVARVAHEIPIYDLQAGNAEGQVPVSKLQRELMKLPRNLSRAEVSGLRSRLKALPPAVQMPKGPLPKGAKMPKMPRPPR</sequence>
<feature type="region of interest" description="Disordered" evidence="1">
    <location>
        <begin position="1"/>
        <end position="26"/>
    </location>
</feature>
<feature type="transmembrane region" description="Helical" evidence="2">
    <location>
        <begin position="90"/>
        <end position="110"/>
    </location>
</feature>
<gene>
    <name evidence="3" type="ORF">CLV72_106146</name>
</gene>
<feature type="transmembrane region" description="Helical" evidence="2">
    <location>
        <begin position="116"/>
        <end position="136"/>
    </location>
</feature>
<dbReference type="AlphaFoldDB" id="A0A2T0PZZ3"/>
<organism evidence="3 4">
    <name type="scientific">Allonocardiopsis opalescens</name>
    <dbReference type="NCBI Taxonomy" id="1144618"/>
    <lineage>
        <taxon>Bacteria</taxon>
        <taxon>Bacillati</taxon>
        <taxon>Actinomycetota</taxon>
        <taxon>Actinomycetes</taxon>
        <taxon>Streptosporangiales</taxon>
        <taxon>Allonocardiopsis</taxon>
    </lineage>
</organism>
<keyword evidence="2" id="KW-0812">Transmembrane</keyword>
<feature type="compositionally biased region" description="Low complexity" evidence="1">
    <location>
        <begin position="1"/>
        <end position="13"/>
    </location>
</feature>
<reference evidence="3 4" key="1">
    <citation type="submission" date="2018-03" db="EMBL/GenBank/DDBJ databases">
        <title>Genomic Encyclopedia of Archaeal and Bacterial Type Strains, Phase II (KMG-II): from individual species to whole genera.</title>
        <authorList>
            <person name="Goeker M."/>
        </authorList>
    </citation>
    <scope>NUCLEOTIDE SEQUENCE [LARGE SCALE GENOMIC DNA]</scope>
    <source>
        <strain evidence="3 4">DSM 45601</strain>
    </source>
</reference>
<accession>A0A2T0PZZ3</accession>